<keyword evidence="6 7" id="KW-0408">Iron</keyword>
<keyword evidence="10" id="KW-1185">Reference proteome</keyword>
<evidence type="ECO:0000313" key="9">
    <source>
        <dbReference type="EMBL" id="ASC70567.1"/>
    </source>
</evidence>
<protein>
    <submittedName>
        <fullName evidence="9">PKHD-type hydroxylase</fullName>
        <ecNumber evidence="9">1.14.11.-</ecNumber>
    </submittedName>
</protein>
<evidence type="ECO:0000256" key="7">
    <source>
        <dbReference type="HAMAP-Rule" id="MF_00657"/>
    </source>
</evidence>
<dbReference type="EMBL" id="CP021983">
    <property type="protein sequence ID" value="ASC70567.1"/>
    <property type="molecule type" value="Genomic_DNA"/>
</dbReference>
<evidence type="ECO:0000256" key="2">
    <source>
        <dbReference type="ARBA" id="ARBA00022723"/>
    </source>
</evidence>
<dbReference type="HAMAP" id="MF_00657">
    <property type="entry name" value="Hydroxyl_YbiX"/>
    <property type="match status" value="1"/>
</dbReference>
<dbReference type="RefSeq" id="WP_080807293.1">
    <property type="nucleotide sequence ID" value="NZ_CP021983.2"/>
</dbReference>
<gene>
    <name evidence="9" type="ORF">XM38_015070</name>
</gene>
<dbReference type="NCBIfam" id="NF003975">
    <property type="entry name" value="PRK05467.1-4"/>
    <property type="match status" value="1"/>
</dbReference>
<feature type="domain" description="Fe2OG dioxygenase" evidence="8">
    <location>
        <begin position="78"/>
        <end position="172"/>
    </location>
</feature>
<evidence type="ECO:0000256" key="6">
    <source>
        <dbReference type="ARBA" id="ARBA00023004"/>
    </source>
</evidence>
<keyword evidence="3 7" id="KW-0847">Vitamin C</keyword>
<dbReference type="InterPro" id="IPR041097">
    <property type="entry name" value="PKHD_C"/>
</dbReference>
<evidence type="ECO:0000256" key="5">
    <source>
        <dbReference type="ARBA" id="ARBA00023002"/>
    </source>
</evidence>
<dbReference type="NCBIfam" id="NF003974">
    <property type="entry name" value="PRK05467.1-3"/>
    <property type="match status" value="1"/>
</dbReference>
<comment type="cofactor">
    <cofactor evidence="1 7">
        <name>L-ascorbate</name>
        <dbReference type="ChEBI" id="CHEBI:38290"/>
    </cofactor>
</comment>
<comment type="cofactor">
    <cofactor evidence="7">
        <name>Fe(2+)</name>
        <dbReference type="ChEBI" id="CHEBI:29033"/>
    </cofactor>
    <text evidence="7">Binds 1 Fe(2+) ion per subunit.</text>
</comment>
<accession>A0A1Z3HKE9</accession>
<dbReference type="PANTHER" id="PTHR41536:SF1">
    <property type="entry name" value="PKHD-TYPE HYDROXYLASE YBIX"/>
    <property type="match status" value="1"/>
</dbReference>
<keyword evidence="5 7" id="KW-0560">Oxidoreductase</keyword>
<evidence type="ECO:0000313" key="10">
    <source>
        <dbReference type="Proteomes" id="UP000191901"/>
    </source>
</evidence>
<dbReference type="GO" id="GO:0006974">
    <property type="term" value="P:DNA damage response"/>
    <property type="evidence" value="ECO:0007669"/>
    <property type="project" value="TreeGrafter"/>
</dbReference>
<dbReference type="InterPro" id="IPR005123">
    <property type="entry name" value="Oxoglu/Fe-dep_dioxygenase_dom"/>
</dbReference>
<evidence type="ECO:0000256" key="3">
    <source>
        <dbReference type="ARBA" id="ARBA00022896"/>
    </source>
</evidence>
<dbReference type="SMART" id="SM00702">
    <property type="entry name" value="P4Hc"/>
    <property type="match status" value="1"/>
</dbReference>
<dbReference type="Gene3D" id="2.60.120.620">
    <property type="entry name" value="q2cbj1_9rhob like domain"/>
    <property type="match status" value="1"/>
</dbReference>
<dbReference type="Pfam" id="PF13640">
    <property type="entry name" value="2OG-FeII_Oxy_3"/>
    <property type="match status" value="1"/>
</dbReference>
<keyword evidence="2 7" id="KW-0479">Metal-binding</keyword>
<dbReference type="InterPro" id="IPR044862">
    <property type="entry name" value="Pro_4_hyd_alph_FE2OG_OXY"/>
</dbReference>
<evidence type="ECO:0000256" key="1">
    <source>
        <dbReference type="ARBA" id="ARBA00001961"/>
    </source>
</evidence>
<dbReference type="KEGG" id="hhg:XM38_015070"/>
<feature type="binding site" evidence="7">
    <location>
        <position position="98"/>
    </location>
    <ligand>
        <name>Fe cation</name>
        <dbReference type="ChEBI" id="CHEBI:24875"/>
    </ligand>
</feature>
<dbReference type="InterPro" id="IPR023550">
    <property type="entry name" value="PKHD_hydroxylase"/>
</dbReference>
<dbReference type="Proteomes" id="UP000191901">
    <property type="component" value="Chromosome"/>
</dbReference>
<dbReference type="GO" id="GO:0005506">
    <property type="term" value="F:iron ion binding"/>
    <property type="evidence" value="ECO:0007669"/>
    <property type="project" value="UniProtKB-UniRule"/>
</dbReference>
<dbReference type="PANTHER" id="PTHR41536">
    <property type="entry name" value="PKHD-TYPE HYDROXYLASE YBIX"/>
    <property type="match status" value="1"/>
</dbReference>
<name>A0A1Z3HKE9_9CYAN</name>
<sequence length="219" mass="24405">MLFQVPEVLTPDELTQLTQTLTQAEFIDGKLTAGWHAKLVKHNQQLAKTVPEAASLKQQIKTALNRHPLFQIAVRPKTIHSILFSRYTAGMSYGLHVDNALMAGHRSDVSFTVFLSAPEEYSGGELVIAGPDDEQGYRLTAGSALVYPSTTLHRVDPVTQGERLVAVGWAQSWVRDAAQRELLFDLETARRSLFAKDGKTPEFDLLSKSMANLLRRWCD</sequence>
<feature type="binding site" evidence="7">
    <location>
        <position position="96"/>
    </location>
    <ligand>
        <name>Fe cation</name>
        <dbReference type="ChEBI" id="CHEBI:24875"/>
    </ligand>
</feature>
<reference evidence="9 10" key="1">
    <citation type="journal article" date="2016" name="Biochim. Biophys. Acta">
        <title>Characterization of red-shifted phycobilisomes isolated from the chlorophyll f-containing cyanobacterium Halomicronema hongdechloris.</title>
        <authorList>
            <person name="Li Y."/>
            <person name="Lin Y."/>
            <person name="Garvey C.J."/>
            <person name="Birch D."/>
            <person name="Corkery R.W."/>
            <person name="Loughlin P.C."/>
            <person name="Scheer H."/>
            <person name="Willows R.D."/>
            <person name="Chen M."/>
        </authorList>
    </citation>
    <scope>NUCLEOTIDE SEQUENCE [LARGE SCALE GENOMIC DNA]</scope>
    <source>
        <strain evidence="9 10">C2206</strain>
    </source>
</reference>
<evidence type="ECO:0000259" key="8">
    <source>
        <dbReference type="PROSITE" id="PS51471"/>
    </source>
</evidence>
<dbReference type="AlphaFoldDB" id="A0A1Z3HKE9"/>
<dbReference type="GO" id="GO:0016706">
    <property type="term" value="F:2-oxoglutarate-dependent dioxygenase activity"/>
    <property type="evidence" value="ECO:0007669"/>
    <property type="project" value="UniProtKB-UniRule"/>
</dbReference>
<dbReference type="STRING" id="1641165.XM38_07705"/>
<proteinExistence type="inferred from homology"/>
<dbReference type="Pfam" id="PF18331">
    <property type="entry name" value="PKHD_C"/>
    <property type="match status" value="1"/>
</dbReference>
<keyword evidence="4 7" id="KW-0223">Dioxygenase</keyword>
<dbReference type="OrthoDB" id="9812472at2"/>
<dbReference type="InterPro" id="IPR006620">
    <property type="entry name" value="Pro_4_hyd_alph"/>
</dbReference>
<feature type="binding site" evidence="7">
    <location>
        <position position="163"/>
    </location>
    <ligand>
        <name>2-oxoglutarate</name>
        <dbReference type="ChEBI" id="CHEBI:16810"/>
    </ligand>
</feature>
<organism evidence="9 10">
    <name type="scientific">Halomicronema hongdechloris C2206</name>
    <dbReference type="NCBI Taxonomy" id="1641165"/>
    <lineage>
        <taxon>Bacteria</taxon>
        <taxon>Bacillati</taxon>
        <taxon>Cyanobacteriota</taxon>
        <taxon>Cyanophyceae</taxon>
        <taxon>Nodosilineales</taxon>
        <taxon>Nodosilineaceae</taxon>
        <taxon>Halomicronema</taxon>
    </lineage>
</organism>
<dbReference type="GO" id="GO:0031418">
    <property type="term" value="F:L-ascorbic acid binding"/>
    <property type="evidence" value="ECO:0007669"/>
    <property type="project" value="UniProtKB-KW"/>
</dbReference>
<dbReference type="Gene3D" id="4.10.860.20">
    <property type="entry name" value="Rabenosyn, Rab binding domain"/>
    <property type="match status" value="1"/>
</dbReference>
<evidence type="ECO:0000256" key="4">
    <source>
        <dbReference type="ARBA" id="ARBA00022964"/>
    </source>
</evidence>
<dbReference type="GO" id="GO:0006879">
    <property type="term" value="P:intracellular iron ion homeostasis"/>
    <property type="evidence" value="ECO:0007669"/>
    <property type="project" value="TreeGrafter"/>
</dbReference>
<dbReference type="EC" id="1.14.11.-" evidence="9"/>
<feature type="binding site" evidence="7">
    <location>
        <position position="153"/>
    </location>
    <ligand>
        <name>Fe cation</name>
        <dbReference type="ChEBI" id="CHEBI:24875"/>
    </ligand>
</feature>
<dbReference type="PROSITE" id="PS51471">
    <property type="entry name" value="FE2OG_OXY"/>
    <property type="match status" value="1"/>
</dbReference>